<proteinExistence type="predicted"/>
<evidence type="ECO:0000313" key="3">
    <source>
        <dbReference type="EMBL" id="CAL1138679.1"/>
    </source>
</evidence>
<feature type="compositionally biased region" description="Basic and acidic residues" evidence="1">
    <location>
        <begin position="1100"/>
        <end position="1143"/>
    </location>
</feature>
<feature type="region of interest" description="Disordered" evidence="1">
    <location>
        <begin position="1041"/>
        <end position="1151"/>
    </location>
</feature>
<evidence type="ECO:0000313" key="5">
    <source>
        <dbReference type="Proteomes" id="UP001152797"/>
    </source>
</evidence>
<sequence length="1151" mass="130179">MHRQLWQGIDVPTLLVPTALKKGEGTSEEQGFFVESTLPTSLLLSAISAQITQGRSGSQFRFGASRVLFELLRKLVRTSYMKVQFESQGNSFSIPIPTNGLFPSATLLSMVGVDVVRKTRQLWDEAVQDRQKTWIFGSWGDFIDWSSFVVFTLDVKSPRQLRPIGYKLIAQEHLLSSAFKRVDKFKDADQAKISSQCASTRHSKAKAAYLRVAFDGTSIGKAPLEGYAWHCPDVNISCFAPPLDCKTHSCSDSEVCRVPDPDFGCSGLPCTDMSRAGKQLKRELDMGMVQETHPSYDLYQTFFSTSDTGHGGAARDRTYVIGSHGDRTSCKVDPEEVKDIISKRMKGKVRTVPSDYFMAQLVEVELEAQQLACKRKVEYKEGCRDFRYLLTEREKRALQSYESSYLREFGEEAHLNPNLVVFLGDNGSTWKTWSAKSNQIRTMAKAMCCGQIPSQDIHRGEDDIEESSVEETSDNAENEEDEDEQEDEGSDSDESETEAPAKGRGAKAKAKAKAGKKPVKKNVKTKDSKPKTKAKKAKGSRVSRKGDQQLFRYSSWRAVPESHIRDFLSHAEPRAASSIKTAELSGRDLRRVFFGYFRLPPGRKPDKKKKGDIKKDLVNEYEALGRPGAGKCLQQVMQDVEDEMSKNLAFKIEKSGKCIWLHCGKRKVQLKEGWKLQIFKEPSGIPFLSTGKVSKRCVRFFDDEKEEEARTKDASVEVAAVPLPGAPTPSTAAPSATEADQGESAKSEKKPVCHCNYFREKCDDCGKGWMTEISAGSDGTGPAVPDSPSPSLPDSDADDETNITSEVMQDSIDGHKVLKLEKKVFLLRRGDDNPDDIEAAQLDSSCPDWKLTKNTNAGKHQNELFIHSPSQKAKACWVNKMKFEPLSESDFNDIKAFCKARREVEKTEGNEKKAEEQKRQDEDHKKAEEEKTRQEEDHKKAEEEKKRQEEDHKKAEEKKRQEEEDRKKAEEKKRQEEEDRKKAEEEKKRQDEDHKKAKEEKKRQEEDLQKKIEEEKRAQMEKEFRAKYEQELRAKIEGEYAEKLASLPSRADTENVPAAMSTEGMKPKDETKIEAKGKEAEEHMKADEKKDAGESTLTDKSNEKVEPKEKSLEEQKKSQEDIINANKEEAKKRKQAKEDEQRAGKKAKIPP</sequence>
<dbReference type="GO" id="GO:0044389">
    <property type="term" value="F:ubiquitin-like protein ligase binding"/>
    <property type="evidence" value="ECO:0007669"/>
    <property type="project" value="TreeGrafter"/>
</dbReference>
<dbReference type="PANTHER" id="PTHR48176:SF1">
    <property type="entry name" value="DDRGK DOMAIN-CONTAINING PROTEIN 1"/>
    <property type="match status" value="1"/>
</dbReference>
<feature type="compositionally biased region" description="Low complexity" evidence="1">
    <location>
        <begin position="728"/>
        <end position="737"/>
    </location>
</feature>
<reference evidence="3" key="2">
    <citation type="submission" date="2024-04" db="EMBL/GenBank/DDBJ databases">
        <authorList>
            <person name="Chen Y."/>
            <person name="Shah S."/>
            <person name="Dougan E. K."/>
            <person name="Thang M."/>
            <person name="Chan C."/>
        </authorList>
    </citation>
    <scope>NUCLEOTIDE SEQUENCE [LARGE SCALE GENOMIC DNA]</scope>
</reference>
<gene>
    <name evidence="2" type="ORF">C1SCF055_LOCUS12769</name>
</gene>
<name>A0A9P1C591_9DINO</name>
<feature type="compositionally biased region" description="Acidic residues" evidence="1">
    <location>
        <begin position="462"/>
        <end position="497"/>
    </location>
</feature>
<dbReference type="EMBL" id="CAMXCT020000978">
    <property type="protein sequence ID" value="CAL1138679.1"/>
    <property type="molecule type" value="Genomic_DNA"/>
</dbReference>
<protein>
    <submittedName>
        <fullName evidence="4">Reticulocyte-binding protein homolog 2a (PfR2Ha) (PfRH2a) [Cleaved into: Reticulocyte-binding protein homolog 2a 85 kDa form Reticulocyte-binding protein homolog 2a 285 kDa form]</fullName>
    </submittedName>
</protein>
<feature type="region of interest" description="Disordered" evidence="1">
    <location>
        <begin position="722"/>
        <end position="745"/>
    </location>
</feature>
<dbReference type="InterPro" id="IPR050899">
    <property type="entry name" value="DDRGK_domain-containing"/>
</dbReference>
<feature type="region of interest" description="Disordered" evidence="1">
    <location>
        <begin position="776"/>
        <end position="800"/>
    </location>
</feature>
<dbReference type="AlphaFoldDB" id="A0A9P1C591"/>
<dbReference type="EMBL" id="CAMXCT010000978">
    <property type="protein sequence ID" value="CAI3985304.1"/>
    <property type="molecule type" value="Genomic_DNA"/>
</dbReference>
<comment type="caution">
    <text evidence="2">The sequence shown here is derived from an EMBL/GenBank/DDBJ whole genome shotgun (WGS) entry which is preliminary data.</text>
</comment>
<feature type="compositionally biased region" description="Basic and acidic residues" evidence="1">
    <location>
        <begin position="1065"/>
        <end position="1093"/>
    </location>
</feature>
<evidence type="ECO:0000313" key="4">
    <source>
        <dbReference type="EMBL" id="CAL4772616.1"/>
    </source>
</evidence>
<reference evidence="2" key="1">
    <citation type="submission" date="2022-10" db="EMBL/GenBank/DDBJ databases">
        <authorList>
            <person name="Chen Y."/>
            <person name="Dougan E. K."/>
            <person name="Chan C."/>
            <person name="Rhodes N."/>
            <person name="Thang M."/>
        </authorList>
    </citation>
    <scope>NUCLEOTIDE SEQUENCE</scope>
</reference>
<keyword evidence="5" id="KW-1185">Reference proteome</keyword>
<feature type="compositionally biased region" description="Basic residues" evidence="1">
    <location>
        <begin position="531"/>
        <end position="543"/>
    </location>
</feature>
<evidence type="ECO:0000313" key="2">
    <source>
        <dbReference type="EMBL" id="CAI3985304.1"/>
    </source>
</evidence>
<evidence type="ECO:0000256" key="1">
    <source>
        <dbReference type="SAM" id="MobiDB-lite"/>
    </source>
</evidence>
<accession>A0A9P1C591</accession>
<feature type="region of interest" description="Disordered" evidence="1">
    <location>
        <begin position="902"/>
        <end position="1017"/>
    </location>
</feature>
<dbReference type="PANTHER" id="PTHR48176">
    <property type="entry name" value="DDRGK DOMAIN-CONTAINING PROTEIN 1"/>
    <property type="match status" value="1"/>
</dbReference>
<organism evidence="2">
    <name type="scientific">Cladocopium goreaui</name>
    <dbReference type="NCBI Taxonomy" id="2562237"/>
    <lineage>
        <taxon>Eukaryota</taxon>
        <taxon>Sar</taxon>
        <taxon>Alveolata</taxon>
        <taxon>Dinophyceae</taxon>
        <taxon>Suessiales</taxon>
        <taxon>Symbiodiniaceae</taxon>
        <taxon>Cladocopium</taxon>
    </lineage>
</organism>
<feature type="region of interest" description="Disordered" evidence="1">
    <location>
        <begin position="452"/>
        <end position="546"/>
    </location>
</feature>
<feature type="compositionally biased region" description="Basic residues" evidence="1">
    <location>
        <begin position="504"/>
        <end position="523"/>
    </location>
</feature>
<dbReference type="Proteomes" id="UP001152797">
    <property type="component" value="Unassembled WGS sequence"/>
</dbReference>
<dbReference type="EMBL" id="CAMXCT030000978">
    <property type="protein sequence ID" value="CAL4772616.1"/>
    <property type="molecule type" value="Genomic_DNA"/>
</dbReference>